<evidence type="ECO:0000313" key="2">
    <source>
        <dbReference type="Proteomes" id="UP000827260"/>
    </source>
</evidence>
<organism evidence="1 2">
    <name type="scientific">Halorubrum tailed virus 27</name>
    <dbReference type="NCBI Taxonomy" id="2878008"/>
    <lineage>
        <taxon>Viruses</taxon>
        <taxon>Duplodnaviria</taxon>
        <taxon>Heunggongvirae</taxon>
        <taxon>Uroviricota</taxon>
        <taxon>Caudoviricetes</taxon>
        <taxon>Thumleimavirales</taxon>
        <taxon>Hafunaviridae</taxon>
        <taxon>Minorvirus</taxon>
        <taxon>Minorvirus thailandense</taxon>
        <taxon>Minorvirus HRTV27</taxon>
    </lineage>
</organism>
<dbReference type="Proteomes" id="UP000827260">
    <property type="component" value="Segment"/>
</dbReference>
<gene>
    <name evidence="1" type="ORF">HRTV-27_gp64</name>
</gene>
<sequence>MPTKDELLDAIEDARKRAEMAERSAHKTQGPYRDPCVRNIREIQEVLDEVLR</sequence>
<accession>A0AAE8XY04</accession>
<evidence type="ECO:0000313" key="1">
    <source>
        <dbReference type="EMBL" id="UBF22757.1"/>
    </source>
</evidence>
<name>A0AAE8XY04_9CAUD</name>
<keyword evidence="2" id="KW-1185">Reference proteome</keyword>
<proteinExistence type="predicted"/>
<protein>
    <submittedName>
        <fullName evidence="1">Uncharacterized protein</fullName>
    </submittedName>
</protein>
<reference evidence="1" key="1">
    <citation type="submission" date="2021-05" db="EMBL/GenBank/DDBJ databases">
        <title>Diversity, taxonomy and evolution of archaeal viruses of the class Caudoviricetes.</title>
        <authorList>
            <person name="Liu Y."/>
            <person name="Demina T.A."/>
            <person name="Roux S."/>
            <person name="Aiewsakun P."/>
            <person name="Kazlauskas D."/>
            <person name="Simmonds P."/>
            <person name="Prangishvili D."/>
            <person name="Oksanen H.M."/>
            <person name="Krupovic M."/>
        </authorList>
    </citation>
    <scope>NUCLEOTIDE SEQUENCE</scope>
    <source>
        <strain evidence="1">HRTV-27/27</strain>
    </source>
</reference>
<dbReference type="EMBL" id="MZ334522">
    <property type="protein sequence ID" value="UBF22757.1"/>
    <property type="molecule type" value="Genomic_DNA"/>
</dbReference>